<evidence type="ECO:0000313" key="3">
    <source>
        <dbReference type="Proteomes" id="UP001174691"/>
    </source>
</evidence>
<dbReference type="PANTHER" id="PTHR38702:SF1">
    <property type="entry name" value="CALPONIN-HOMOLOGY (CH) DOMAIN-CONTAINING PROTEIN"/>
    <property type="match status" value="1"/>
</dbReference>
<comment type="caution">
    <text evidence="2">The sequence shown here is derived from an EMBL/GenBank/DDBJ whole genome shotgun (WGS) entry which is preliminary data.</text>
</comment>
<evidence type="ECO:0000256" key="1">
    <source>
        <dbReference type="SAM" id="MobiDB-lite"/>
    </source>
</evidence>
<accession>A0AA38W3T8</accession>
<feature type="compositionally biased region" description="Low complexity" evidence="1">
    <location>
        <begin position="74"/>
        <end position="83"/>
    </location>
</feature>
<sequence length="624" mass="68149">MADTSDVPPPTLRCESPTPDNSPLPALGSRKTMDRCLSTASSASHGSATTDASHMRESLGSDISAYSRHSSSSFLSSRQSDVSNVGSQPSLSRMSSRSSLRTASGATRRRGYMRPTGTDFAASAKSRESVLSLGSIAHLQYYFARTGLLDGKGGQLARKRKQQNGQMLDLSALDTTSFKNARLSSGDVDSSYASMGSSPDLTLSTNGSANLGAGPIVESPIDDHQDEEYYSDDYDEQDQHMLPPTASTYHHREKPLPKPPTIEELKADLTSALNEASKALVEARANRASPPPDSPLRHRRVEEPNSPQPKTGGWHEIQGMHILDVMTLAIRAAKVYYTAHENPERLDAIKTERQLRSELLGVMDVLKRMATRGFAGGLRDDEAAAMDGWILSLRDMLAAEEAMEAAEAAERAGWTWLDDAGWAGRELERERAFLETLLAGGSGIANTATPPPATTTTTGPTQAMSPTTDQHPPLPPLTPTSPQFLPSPHPPTSQPLPSLPPWTPLDRTSAPSVPQQPTPFLLSLQNGILLVHLHNCAVRRSRRRFGAIPSWHTDTQKPYRAADNLRYWLKAAELRWEVHLRLDALAVVYGAAWGEFEDAVREWCARVRDEISAEVRGQREAESR</sequence>
<feature type="region of interest" description="Disordered" evidence="1">
    <location>
        <begin position="442"/>
        <end position="514"/>
    </location>
</feature>
<keyword evidence="3" id="KW-1185">Reference proteome</keyword>
<feature type="compositionally biased region" description="Low complexity" evidence="1">
    <location>
        <begin position="454"/>
        <end position="471"/>
    </location>
</feature>
<feature type="region of interest" description="Disordered" evidence="1">
    <location>
        <begin position="74"/>
        <end position="120"/>
    </location>
</feature>
<feature type="compositionally biased region" description="Low complexity" evidence="1">
    <location>
        <begin position="90"/>
        <end position="106"/>
    </location>
</feature>
<dbReference type="AlphaFoldDB" id="A0AA38W3T8"/>
<dbReference type="PANTHER" id="PTHR38702">
    <property type="entry name" value="CALPONIN-HOMOLOGY (CH) DOMAIN-CONTAINING PROTEIN"/>
    <property type="match status" value="1"/>
</dbReference>
<reference evidence="2" key="1">
    <citation type="submission" date="2022-07" db="EMBL/GenBank/DDBJ databases">
        <title>Fungi with potential for degradation of polypropylene.</title>
        <authorList>
            <person name="Gostincar C."/>
        </authorList>
    </citation>
    <scope>NUCLEOTIDE SEQUENCE</scope>
    <source>
        <strain evidence="2">EXF-13287</strain>
    </source>
</reference>
<dbReference type="Proteomes" id="UP001174691">
    <property type="component" value="Unassembled WGS sequence"/>
</dbReference>
<dbReference type="EMBL" id="JANBVN010000008">
    <property type="protein sequence ID" value="KAJ9164960.1"/>
    <property type="molecule type" value="Genomic_DNA"/>
</dbReference>
<feature type="region of interest" description="Disordered" evidence="1">
    <location>
        <begin position="232"/>
        <end position="260"/>
    </location>
</feature>
<feature type="compositionally biased region" description="Pro residues" evidence="1">
    <location>
        <begin position="472"/>
        <end position="503"/>
    </location>
</feature>
<protein>
    <submittedName>
        <fullName evidence="2">Uncharacterized protein</fullName>
    </submittedName>
</protein>
<feature type="region of interest" description="Disordered" evidence="1">
    <location>
        <begin position="1"/>
        <end position="62"/>
    </location>
</feature>
<feature type="compositionally biased region" description="Low complexity" evidence="1">
    <location>
        <begin position="38"/>
        <end position="52"/>
    </location>
</feature>
<feature type="region of interest" description="Disordered" evidence="1">
    <location>
        <begin position="282"/>
        <end position="314"/>
    </location>
</feature>
<evidence type="ECO:0000313" key="2">
    <source>
        <dbReference type="EMBL" id="KAJ9164960.1"/>
    </source>
</evidence>
<gene>
    <name evidence="2" type="ORF">NKR19_g953</name>
</gene>
<name>A0AA38W3T8_9PEZI</name>
<organism evidence="2 3">
    <name type="scientific">Coniochaeta hoffmannii</name>
    <dbReference type="NCBI Taxonomy" id="91930"/>
    <lineage>
        <taxon>Eukaryota</taxon>
        <taxon>Fungi</taxon>
        <taxon>Dikarya</taxon>
        <taxon>Ascomycota</taxon>
        <taxon>Pezizomycotina</taxon>
        <taxon>Sordariomycetes</taxon>
        <taxon>Sordariomycetidae</taxon>
        <taxon>Coniochaetales</taxon>
        <taxon>Coniochaetaceae</taxon>
        <taxon>Coniochaeta</taxon>
    </lineage>
</organism>
<proteinExistence type="predicted"/>